<dbReference type="Proteomes" id="UP000004846">
    <property type="component" value="Unassembled WGS sequence"/>
</dbReference>
<evidence type="ECO:0000313" key="1">
    <source>
        <dbReference type="EMBL" id="EFM84005.1"/>
    </source>
</evidence>
<dbReference type="EMBL" id="AEBR01000008">
    <property type="protein sequence ID" value="EFM84005.1"/>
    <property type="molecule type" value="Genomic_DNA"/>
</dbReference>
<comment type="caution">
    <text evidence="1">The sequence shown here is derived from an EMBL/GenBank/DDBJ whole genome shotgun (WGS) entry which is preliminary data.</text>
</comment>
<dbReference type="HOGENOM" id="CLU_3007189_0_0_9"/>
<sequence length="56" mass="6731">MLLKQINIILNSLFYFCEKGTSFIKVKKIKQRVLTKKTKRNMLHVQVKYKAMTEKQ</sequence>
<accession>A0A125W9K7</accession>
<name>A0A125W9K7_ENTFL</name>
<reference evidence="1 2" key="1">
    <citation type="submission" date="2010-07" db="EMBL/GenBank/DDBJ databases">
        <authorList>
            <person name="Sid Ahmed O."/>
        </authorList>
    </citation>
    <scope>NUCLEOTIDE SEQUENCE [LARGE SCALE GENOMIC DNA]</scope>
    <source>
        <strain evidence="1 2">TX4248</strain>
    </source>
</reference>
<dbReference type="AlphaFoldDB" id="A0A125W9K7"/>
<gene>
    <name evidence="1" type="ORF">HMPREF9498_00350</name>
</gene>
<organism evidence="1 2">
    <name type="scientific">Enterococcus faecalis TX4248</name>
    <dbReference type="NCBI Taxonomy" id="749495"/>
    <lineage>
        <taxon>Bacteria</taxon>
        <taxon>Bacillati</taxon>
        <taxon>Bacillota</taxon>
        <taxon>Bacilli</taxon>
        <taxon>Lactobacillales</taxon>
        <taxon>Enterococcaceae</taxon>
        <taxon>Enterococcus</taxon>
    </lineage>
</organism>
<protein>
    <submittedName>
        <fullName evidence="1">Uncharacterized protein</fullName>
    </submittedName>
</protein>
<evidence type="ECO:0000313" key="2">
    <source>
        <dbReference type="Proteomes" id="UP000004846"/>
    </source>
</evidence>
<proteinExistence type="predicted"/>